<comment type="caution">
    <text evidence="1">The sequence shown here is derived from an EMBL/GenBank/DDBJ whole genome shotgun (WGS) entry which is preliminary data.</text>
</comment>
<sequence length="153" mass="15511">MVQKTVPAPHRAAVVGVIDPAAKAAATYTSGWIAMANFQQVMAIIMAGTLGASATLDAKFEQATDAAGAGAKDVVGSAITQLTKAGSDDSKQALVSLYAEDLDANNNFTHVRLSMTIATATSGASALVLGFDCRYGPASAYDAASVDEIVIVA</sequence>
<dbReference type="RefSeq" id="WP_284325866.1">
    <property type="nucleotide sequence ID" value="NZ_BSPP01000010.1"/>
</dbReference>
<reference evidence="1 2" key="1">
    <citation type="journal article" date="2014" name="Int. J. Syst. Evol. Microbiol.">
        <title>Complete genome sequence of Corynebacterium casei LMG S-19264T (=DSM 44701T), isolated from a smear-ripened cheese.</title>
        <authorList>
            <consortium name="US DOE Joint Genome Institute (JGI-PGF)"/>
            <person name="Walter F."/>
            <person name="Albersmeier A."/>
            <person name="Kalinowski J."/>
            <person name="Ruckert C."/>
        </authorList>
    </citation>
    <scope>NUCLEOTIDE SEQUENCE [LARGE SCALE GENOMIC DNA]</scope>
    <source>
        <strain evidence="1 2">NBRC 111766</strain>
    </source>
</reference>
<evidence type="ECO:0000313" key="2">
    <source>
        <dbReference type="Proteomes" id="UP001157355"/>
    </source>
</evidence>
<dbReference type="AlphaFoldDB" id="A0AA37U3D7"/>
<gene>
    <name evidence="1" type="ORF">GCM10010873_26650</name>
</gene>
<dbReference type="Proteomes" id="UP001157355">
    <property type="component" value="Unassembled WGS sequence"/>
</dbReference>
<name>A0AA37U3D7_9RHOB</name>
<protein>
    <submittedName>
        <fullName evidence="1">Uncharacterized protein</fullName>
    </submittedName>
</protein>
<accession>A0AA37U3D7</accession>
<dbReference type="EMBL" id="BSPP01000010">
    <property type="protein sequence ID" value="GLS87691.1"/>
    <property type="molecule type" value="Genomic_DNA"/>
</dbReference>
<proteinExistence type="predicted"/>
<keyword evidence="2" id="KW-1185">Reference proteome</keyword>
<organism evidence="1 2">
    <name type="scientific">Cypionkella aquatica</name>
    <dbReference type="NCBI Taxonomy" id="1756042"/>
    <lineage>
        <taxon>Bacteria</taxon>
        <taxon>Pseudomonadati</taxon>
        <taxon>Pseudomonadota</taxon>
        <taxon>Alphaproteobacteria</taxon>
        <taxon>Rhodobacterales</taxon>
        <taxon>Paracoccaceae</taxon>
        <taxon>Cypionkella</taxon>
    </lineage>
</organism>
<evidence type="ECO:0000313" key="1">
    <source>
        <dbReference type="EMBL" id="GLS87691.1"/>
    </source>
</evidence>